<gene>
    <name evidence="4" type="ORF">AJ80_05599</name>
</gene>
<reference evidence="4 5" key="1">
    <citation type="submission" date="2017-10" db="EMBL/GenBank/DDBJ databases">
        <title>Comparative genomics in systemic dimorphic fungi from Ajellomycetaceae.</title>
        <authorList>
            <person name="Munoz J.F."/>
            <person name="Mcewen J.G."/>
            <person name="Clay O.K."/>
            <person name="Cuomo C.A."/>
        </authorList>
    </citation>
    <scope>NUCLEOTIDE SEQUENCE [LARGE SCALE GENOMIC DNA]</scope>
    <source>
        <strain evidence="4 5">UAMH7299</strain>
    </source>
</reference>
<dbReference type="Proteomes" id="UP000224634">
    <property type="component" value="Unassembled WGS sequence"/>
</dbReference>
<dbReference type="Gene3D" id="1.25.40.20">
    <property type="entry name" value="Ankyrin repeat-containing domain"/>
    <property type="match status" value="2"/>
</dbReference>
<evidence type="ECO:0000313" key="5">
    <source>
        <dbReference type="Proteomes" id="UP000224634"/>
    </source>
</evidence>
<keyword evidence="5" id="KW-1185">Reference proteome</keyword>
<feature type="repeat" description="ANK" evidence="3">
    <location>
        <begin position="320"/>
        <end position="352"/>
    </location>
</feature>
<feature type="repeat" description="ANK" evidence="3">
    <location>
        <begin position="214"/>
        <end position="246"/>
    </location>
</feature>
<dbReference type="PANTHER" id="PTHR24134">
    <property type="entry name" value="ANKYRIN REPEAT-CONTAINING PROTEIN DDB_G0279043"/>
    <property type="match status" value="1"/>
</dbReference>
<dbReference type="InterPro" id="IPR002110">
    <property type="entry name" value="Ankyrin_rpt"/>
</dbReference>
<dbReference type="PROSITE" id="PS50297">
    <property type="entry name" value="ANK_REP_REGION"/>
    <property type="match status" value="5"/>
</dbReference>
<sequence length="462" mass="51801">MPSLDLLPTELLLMIIDCLDAERDINVLVRTNKLLYLRLNWHLYRHNARKGNGEVLLWAVNYARISTIRHLLAAGAKPRAVYSRLSIKAPLIHWVVHGMCGSGATRIMPLRRAAKRRSVPGTGSLAARNAVLRVLLQYGADINERDSNWYSILHHAAESGQETLFRLLVGYGADIHAKSFEGHSVLHSAANAGCTGIIRFLVNRGLDVNAYIGYGKPILHYAVRNRSTAMIHLLIRSGADPNARNSMDWTAIDTVIFGSSWPAKQRLTTLRALIDNGADINARNSRGETLLHRLAAMNDSFLLVPELISLRADIEAQCNQGWTVLQRAIAAGSLEMFHVLLENGVDVNSFRGRGETPMHTAVAFGDKPEFIEGLYEKGANLYAKDWQGRDALMRAHNRRQSDPDTGYVFTTLILDLRIREWNRVERLRNRELRRLRTADFKRAVWGLNGVPIHESDTGSEDS</sequence>
<feature type="repeat" description="ANK" evidence="3">
    <location>
        <begin position="148"/>
        <end position="180"/>
    </location>
</feature>
<dbReference type="AlphaFoldDB" id="A0A2B7Y1A7"/>
<dbReference type="PANTHER" id="PTHR24134:SF9">
    <property type="entry name" value="ANKYRIN REPEAT AND SOCS BOX PROTEIN 8"/>
    <property type="match status" value="1"/>
</dbReference>
<protein>
    <submittedName>
        <fullName evidence="4">Uncharacterized protein</fullName>
    </submittedName>
</protein>
<name>A0A2B7Y1A7_POLH7</name>
<dbReference type="Pfam" id="PF12796">
    <property type="entry name" value="Ank_2"/>
    <property type="match status" value="2"/>
</dbReference>
<evidence type="ECO:0000256" key="2">
    <source>
        <dbReference type="ARBA" id="ARBA00023043"/>
    </source>
</evidence>
<organism evidence="4 5">
    <name type="scientific">Polytolypa hystricis (strain UAMH7299)</name>
    <dbReference type="NCBI Taxonomy" id="1447883"/>
    <lineage>
        <taxon>Eukaryota</taxon>
        <taxon>Fungi</taxon>
        <taxon>Dikarya</taxon>
        <taxon>Ascomycota</taxon>
        <taxon>Pezizomycotina</taxon>
        <taxon>Eurotiomycetes</taxon>
        <taxon>Eurotiomycetidae</taxon>
        <taxon>Onygenales</taxon>
        <taxon>Onygenales incertae sedis</taxon>
        <taxon>Polytolypa</taxon>
    </lineage>
</organism>
<dbReference type="PROSITE" id="PS50088">
    <property type="entry name" value="ANK_REPEAT"/>
    <property type="match status" value="5"/>
</dbReference>
<dbReference type="STRING" id="1447883.A0A2B7Y1A7"/>
<comment type="caution">
    <text evidence="4">The sequence shown here is derived from an EMBL/GenBank/DDBJ whole genome shotgun (WGS) entry which is preliminary data.</text>
</comment>
<dbReference type="OrthoDB" id="341259at2759"/>
<dbReference type="SUPFAM" id="SSF48403">
    <property type="entry name" value="Ankyrin repeat"/>
    <property type="match status" value="1"/>
</dbReference>
<dbReference type="EMBL" id="PDNA01000084">
    <property type="protein sequence ID" value="PGH15246.1"/>
    <property type="molecule type" value="Genomic_DNA"/>
</dbReference>
<evidence type="ECO:0000256" key="3">
    <source>
        <dbReference type="PROSITE-ProRule" id="PRU00023"/>
    </source>
</evidence>
<evidence type="ECO:0000256" key="1">
    <source>
        <dbReference type="ARBA" id="ARBA00022737"/>
    </source>
</evidence>
<keyword evidence="1" id="KW-0677">Repeat</keyword>
<dbReference type="InterPro" id="IPR036770">
    <property type="entry name" value="Ankyrin_rpt-contain_sf"/>
</dbReference>
<accession>A0A2B7Y1A7</accession>
<feature type="repeat" description="ANK" evidence="3">
    <location>
        <begin position="181"/>
        <end position="210"/>
    </location>
</feature>
<feature type="repeat" description="ANK" evidence="3">
    <location>
        <begin position="353"/>
        <end position="386"/>
    </location>
</feature>
<evidence type="ECO:0000313" key="4">
    <source>
        <dbReference type="EMBL" id="PGH15246.1"/>
    </source>
</evidence>
<dbReference type="SMART" id="SM00248">
    <property type="entry name" value="ANK"/>
    <property type="match status" value="9"/>
</dbReference>
<keyword evidence="2 3" id="KW-0040">ANK repeat</keyword>
<proteinExistence type="predicted"/>